<accession>A0A6A5YHZ4</accession>
<gene>
    <name evidence="4" type="ORF">BDV96DRAFT_654203</name>
</gene>
<dbReference type="EMBL" id="ML977358">
    <property type="protein sequence ID" value="KAF2106872.1"/>
    <property type="molecule type" value="Genomic_DNA"/>
</dbReference>
<reference evidence="4" key="1">
    <citation type="journal article" date="2020" name="Stud. Mycol.">
        <title>101 Dothideomycetes genomes: a test case for predicting lifestyles and emergence of pathogens.</title>
        <authorList>
            <person name="Haridas S."/>
            <person name="Albert R."/>
            <person name="Binder M."/>
            <person name="Bloem J."/>
            <person name="Labutti K."/>
            <person name="Salamov A."/>
            <person name="Andreopoulos B."/>
            <person name="Baker S."/>
            <person name="Barry K."/>
            <person name="Bills G."/>
            <person name="Bluhm B."/>
            <person name="Cannon C."/>
            <person name="Castanera R."/>
            <person name="Culley D."/>
            <person name="Daum C."/>
            <person name="Ezra D."/>
            <person name="Gonzalez J."/>
            <person name="Henrissat B."/>
            <person name="Kuo A."/>
            <person name="Liang C."/>
            <person name="Lipzen A."/>
            <person name="Lutzoni F."/>
            <person name="Magnuson J."/>
            <person name="Mondo S."/>
            <person name="Nolan M."/>
            <person name="Ohm R."/>
            <person name="Pangilinan J."/>
            <person name="Park H.-J."/>
            <person name="Ramirez L."/>
            <person name="Alfaro M."/>
            <person name="Sun H."/>
            <person name="Tritt A."/>
            <person name="Yoshinaga Y."/>
            <person name="Zwiers L.-H."/>
            <person name="Turgeon B."/>
            <person name="Goodwin S."/>
            <person name="Spatafora J."/>
            <person name="Crous P."/>
            <person name="Grigoriev I."/>
        </authorList>
    </citation>
    <scope>NUCLEOTIDE SEQUENCE</scope>
    <source>
        <strain evidence="4">CBS 627.86</strain>
    </source>
</reference>
<feature type="domain" description="DUF7708" evidence="3">
    <location>
        <begin position="88"/>
        <end position="190"/>
    </location>
</feature>
<dbReference type="OrthoDB" id="5394701at2759"/>
<keyword evidence="1" id="KW-0802">TPR repeat</keyword>
<dbReference type="SUPFAM" id="SSF48452">
    <property type="entry name" value="TPR-like"/>
    <property type="match status" value="1"/>
</dbReference>
<feature type="repeat" description="TPR" evidence="1">
    <location>
        <begin position="750"/>
        <end position="783"/>
    </location>
</feature>
<dbReference type="InterPro" id="IPR019734">
    <property type="entry name" value="TPR_rpt"/>
</dbReference>
<dbReference type="SUPFAM" id="SSF52540">
    <property type="entry name" value="P-loop containing nucleoside triphosphate hydrolases"/>
    <property type="match status" value="1"/>
</dbReference>
<evidence type="ECO:0000313" key="4">
    <source>
        <dbReference type="EMBL" id="KAF2106872.1"/>
    </source>
</evidence>
<dbReference type="PANTHER" id="PTHR35205">
    <property type="entry name" value="NB-ARC AND TPR DOMAIN PROTEIN"/>
    <property type="match status" value="1"/>
</dbReference>
<dbReference type="Proteomes" id="UP000799770">
    <property type="component" value="Unassembled WGS sequence"/>
</dbReference>
<keyword evidence="5" id="KW-1185">Reference proteome</keyword>
<dbReference type="PANTHER" id="PTHR35205:SF1">
    <property type="entry name" value="ZU5 DOMAIN-CONTAINING PROTEIN"/>
    <property type="match status" value="1"/>
</dbReference>
<sequence length="892" mass="100500">MGMERPFFLVPSLLTLPLTIGQRIWKDIMRSIVPPGPPLLHFDPPSPERTALAGGISEEDLYCKARWKEALDICAEKIDEEDLEDLTLKSQQTLQKIIEMLTELGHNLKLFHIYQTMFSEDSGMGVAFVDVLVEVVTFGVSTIQFLCNNPIENMARDVWGNVERHFTDVTTSITRRIRHVKENAEALRQKTLVQQQQDFSPANLANMINNLNIGKDADRKIVHKDENATLPCRVMKFRGISRFIDRPQLMKDIHNILKMDRESPRLRSLTLWGVAGVGKSQTAFRYAKDQAAEELDAVFWINSETELQLAEAFTEIAVALKLKGADATAAATWLIVFDNVDKAEVLCDYWPEASSGAILITSKSVTTAAELNTDDLELRSLTGNDGRDMVLALPGKLDSNVEEVIAGEELSNLVGGLPLAIDLMATHIRKRRVPIQQFIPLYKSDHRQMHKGLVRGGASIYYPRSIDTAWQLSFQTLLEYEISQELVDAGLVAKDPDALTFSVHRLIQGEFRDREESTPKKKMAWFQAATELLFNSFPKQEKGLPLRKYWNDCKRLIQHVVALSGQYDALTTTHEPLEENVNFSKLLASAAWYLLETNAYDQCLDIIAVAFRSCPEATSVIYATLCNTAGQIFAERAQMEKAYDNLHKALVIREKELEPNDGELADSYNNFALLLLSMGQVEEGSTYLKKAIAADRTRPQEEQAETAHLRALNLSSLHEARRGYENAIEEAAAGREHSIVNLGKGNHFQAQGWRQEGNCLFYSKQYAKAYEYLENALNLFEGDSKTQPIVATNCYTMARVKLSQGHGQEAVELLRKALLVCKYNERIKGDQGDSTRIMRKLAEALGMLGETEEAMQFEKAAKAIRKELQGDSYREDLDDDASWNALVHVIFR</sequence>
<dbReference type="Pfam" id="PF24809">
    <property type="entry name" value="DUF7708"/>
    <property type="match status" value="1"/>
</dbReference>
<name>A0A6A5YHZ4_9PLEO</name>
<keyword evidence="2" id="KW-0732">Signal</keyword>
<evidence type="ECO:0000259" key="3">
    <source>
        <dbReference type="Pfam" id="PF24809"/>
    </source>
</evidence>
<dbReference type="Gene3D" id="3.40.50.300">
    <property type="entry name" value="P-loop containing nucleotide triphosphate hydrolases"/>
    <property type="match status" value="1"/>
</dbReference>
<dbReference type="PROSITE" id="PS50005">
    <property type="entry name" value="TPR"/>
    <property type="match status" value="1"/>
</dbReference>
<evidence type="ECO:0000256" key="2">
    <source>
        <dbReference type="SAM" id="SignalP"/>
    </source>
</evidence>
<dbReference type="InterPro" id="IPR011990">
    <property type="entry name" value="TPR-like_helical_dom_sf"/>
</dbReference>
<evidence type="ECO:0000313" key="5">
    <source>
        <dbReference type="Proteomes" id="UP000799770"/>
    </source>
</evidence>
<dbReference type="PRINTS" id="PR00364">
    <property type="entry name" value="DISEASERSIST"/>
</dbReference>
<dbReference type="InterPro" id="IPR027417">
    <property type="entry name" value="P-loop_NTPase"/>
</dbReference>
<proteinExistence type="predicted"/>
<evidence type="ECO:0000256" key="1">
    <source>
        <dbReference type="PROSITE-ProRule" id="PRU00339"/>
    </source>
</evidence>
<protein>
    <recommendedName>
        <fullName evidence="3">DUF7708 domain-containing protein</fullName>
    </recommendedName>
</protein>
<feature type="signal peptide" evidence="2">
    <location>
        <begin position="1"/>
        <end position="21"/>
    </location>
</feature>
<feature type="chain" id="PRO_5025630701" description="DUF7708 domain-containing protein" evidence="2">
    <location>
        <begin position="22"/>
        <end position="892"/>
    </location>
</feature>
<organism evidence="4 5">
    <name type="scientific">Lophiotrema nucula</name>
    <dbReference type="NCBI Taxonomy" id="690887"/>
    <lineage>
        <taxon>Eukaryota</taxon>
        <taxon>Fungi</taxon>
        <taxon>Dikarya</taxon>
        <taxon>Ascomycota</taxon>
        <taxon>Pezizomycotina</taxon>
        <taxon>Dothideomycetes</taxon>
        <taxon>Pleosporomycetidae</taxon>
        <taxon>Pleosporales</taxon>
        <taxon>Lophiotremataceae</taxon>
        <taxon>Lophiotrema</taxon>
    </lineage>
</organism>
<dbReference type="SMART" id="SM00028">
    <property type="entry name" value="TPR"/>
    <property type="match status" value="5"/>
</dbReference>
<dbReference type="AlphaFoldDB" id="A0A6A5YHZ4"/>
<dbReference type="Gene3D" id="1.25.40.10">
    <property type="entry name" value="Tetratricopeptide repeat domain"/>
    <property type="match status" value="2"/>
</dbReference>
<dbReference type="InterPro" id="IPR056125">
    <property type="entry name" value="DUF7708"/>
</dbReference>